<protein>
    <submittedName>
        <fullName evidence="2">Uncharacterized protein</fullName>
    </submittedName>
</protein>
<name>A0A9Q3EY90_9BASI</name>
<sequence>MELIDGKEKLYAFNSRMEEKQPSNPQASDKTTPSSRQQQLQCEKLPKRSEQGQRQSTSHKPSHPGLQNPKASTGFHGKCISDGQNNDGITENGRS</sequence>
<organism evidence="2 3">
    <name type="scientific">Austropuccinia psidii MF-1</name>
    <dbReference type="NCBI Taxonomy" id="1389203"/>
    <lineage>
        <taxon>Eukaryota</taxon>
        <taxon>Fungi</taxon>
        <taxon>Dikarya</taxon>
        <taxon>Basidiomycota</taxon>
        <taxon>Pucciniomycotina</taxon>
        <taxon>Pucciniomycetes</taxon>
        <taxon>Pucciniales</taxon>
        <taxon>Sphaerophragmiaceae</taxon>
        <taxon>Austropuccinia</taxon>
    </lineage>
</organism>
<evidence type="ECO:0000313" key="3">
    <source>
        <dbReference type="Proteomes" id="UP000765509"/>
    </source>
</evidence>
<proteinExistence type="predicted"/>
<dbReference type="EMBL" id="AVOT02034110">
    <property type="protein sequence ID" value="MBW0528142.1"/>
    <property type="molecule type" value="Genomic_DNA"/>
</dbReference>
<evidence type="ECO:0000256" key="1">
    <source>
        <dbReference type="SAM" id="MobiDB-lite"/>
    </source>
</evidence>
<gene>
    <name evidence="2" type="ORF">O181_067857</name>
</gene>
<reference evidence="2" key="1">
    <citation type="submission" date="2021-03" db="EMBL/GenBank/DDBJ databases">
        <title>Draft genome sequence of rust myrtle Austropuccinia psidii MF-1, a brazilian biotype.</title>
        <authorList>
            <person name="Quecine M.C."/>
            <person name="Pachon D.M.R."/>
            <person name="Bonatelli M.L."/>
            <person name="Correr F.H."/>
            <person name="Franceschini L.M."/>
            <person name="Leite T.F."/>
            <person name="Margarido G.R.A."/>
            <person name="Almeida C.A."/>
            <person name="Ferrarezi J.A."/>
            <person name="Labate C.A."/>
        </authorList>
    </citation>
    <scope>NUCLEOTIDE SEQUENCE</scope>
    <source>
        <strain evidence="2">MF-1</strain>
    </source>
</reference>
<comment type="caution">
    <text evidence="2">The sequence shown here is derived from an EMBL/GenBank/DDBJ whole genome shotgun (WGS) entry which is preliminary data.</text>
</comment>
<feature type="compositionally biased region" description="Polar residues" evidence="1">
    <location>
        <begin position="22"/>
        <end position="41"/>
    </location>
</feature>
<accession>A0A9Q3EY90</accession>
<evidence type="ECO:0000313" key="2">
    <source>
        <dbReference type="EMBL" id="MBW0528142.1"/>
    </source>
</evidence>
<dbReference type="Proteomes" id="UP000765509">
    <property type="component" value="Unassembled WGS sequence"/>
</dbReference>
<dbReference type="AlphaFoldDB" id="A0A9Q3EY90"/>
<feature type="region of interest" description="Disordered" evidence="1">
    <location>
        <begin position="1"/>
        <end position="95"/>
    </location>
</feature>
<keyword evidence="3" id="KW-1185">Reference proteome</keyword>
<feature type="compositionally biased region" description="Basic and acidic residues" evidence="1">
    <location>
        <begin position="1"/>
        <end position="21"/>
    </location>
</feature>